<dbReference type="Pfam" id="PF00857">
    <property type="entry name" value="Isochorismatase"/>
    <property type="match status" value="1"/>
</dbReference>
<keyword evidence="1" id="KW-0378">Hydrolase</keyword>
<dbReference type="InterPro" id="IPR050272">
    <property type="entry name" value="Isochorismatase-like_hydrls"/>
</dbReference>
<dbReference type="Gene3D" id="3.40.50.850">
    <property type="entry name" value="Isochorismatase-like"/>
    <property type="match status" value="1"/>
</dbReference>
<dbReference type="SUPFAM" id="SSF52499">
    <property type="entry name" value="Isochorismatase-like hydrolases"/>
    <property type="match status" value="1"/>
</dbReference>
<sequence>MAPSSLMMIDPRRTAVLALHWQVNVIKPEGFFGAMLSEPVLRSGVVEQATRFHDRARAAGLPIVFTRFTVPEGEGGLVRNTGFMNAVGEAQESFRPEAPGAQLIPEMAELGERDRVVDNQKLSGLAGNALPEWLAEQEIDTLLVTGVATNLTVEQTARHGTDLGFTVHVVADCVTAAENAAHEASLTNLDLVTRGCLTSKNALARLSGHASD</sequence>
<dbReference type="PANTHER" id="PTHR43540">
    <property type="entry name" value="PEROXYUREIDOACRYLATE/UREIDOACRYLATE AMIDOHYDROLASE-RELATED"/>
    <property type="match status" value="1"/>
</dbReference>
<evidence type="ECO:0000259" key="2">
    <source>
        <dbReference type="Pfam" id="PF00857"/>
    </source>
</evidence>
<feature type="domain" description="Isochorismatase-like" evidence="2">
    <location>
        <begin position="14"/>
        <end position="195"/>
    </location>
</feature>
<evidence type="ECO:0000313" key="3">
    <source>
        <dbReference type="EMBL" id="GAA2015239.1"/>
    </source>
</evidence>
<dbReference type="Proteomes" id="UP001501585">
    <property type="component" value="Unassembled WGS sequence"/>
</dbReference>
<gene>
    <name evidence="3" type="ORF">GCM10009799_49360</name>
</gene>
<dbReference type="EMBL" id="BAAAPC010000029">
    <property type="protein sequence ID" value="GAA2015239.1"/>
    <property type="molecule type" value="Genomic_DNA"/>
</dbReference>
<reference evidence="4" key="1">
    <citation type="journal article" date="2019" name="Int. J. Syst. Evol. Microbiol.">
        <title>The Global Catalogue of Microorganisms (GCM) 10K type strain sequencing project: providing services to taxonomists for standard genome sequencing and annotation.</title>
        <authorList>
            <consortium name="The Broad Institute Genomics Platform"/>
            <consortium name="The Broad Institute Genome Sequencing Center for Infectious Disease"/>
            <person name="Wu L."/>
            <person name="Ma J."/>
        </authorList>
    </citation>
    <scope>NUCLEOTIDE SEQUENCE [LARGE SCALE GENOMIC DNA]</scope>
    <source>
        <strain evidence="4">JCM 15313</strain>
    </source>
</reference>
<evidence type="ECO:0000256" key="1">
    <source>
        <dbReference type="ARBA" id="ARBA00022801"/>
    </source>
</evidence>
<dbReference type="InterPro" id="IPR036380">
    <property type="entry name" value="Isochorismatase-like_sf"/>
</dbReference>
<name>A0ABP5F2S8_9ACTN</name>
<protein>
    <recommendedName>
        <fullName evidence="2">Isochorismatase-like domain-containing protein</fullName>
    </recommendedName>
</protein>
<proteinExistence type="predicted"/>
<keyword evidence="4" id="KW-1185">Reference proteome</keyword>
<dbReference type="CDD" id="cd00431">
    <property type="entry name" value="cysteine_hydrolases"/>
    <property type="match status" value="1"/>
</dbReference>
<evidence type="ECO:0000313" key="4">
    <source>
        <dbReference type="Proteomes" id="UP001501585"/>
    </source>
</evidence>
<dbReference type="PANTHER" id="PTHR43540:SF6">
    <property type="entry name" value="ISOCHORISMATASE-LIKE DOMAIN-CONTAINING PROTEIN"/>
    <property type="match status" value="1"/>
</dbReference>
<organism evidence="3 4">
    <name type="scientific">Nocardiopsis rhodophaea</name>
    <dbReference type="NCBI Taxonomy" id="280238"/>
    <lineage>
        <taxon>Bacteria</taxon>
        <taxon>Bacillati</taxon>
        <taxon>Actinomycetota</taxon>
        <taxon>Actinomycetes</taxon>
        <taxon>Streptosporangiales</taxon>
        <taxon>Nocardiopsidaceae</taxon>
        <taxon>Nocardiopsis</taxon>
    </lineage>
</organism>
<comment type="caution">
    <text evidence="3">The sequence shown here is derived from an EMBL/GenBank/DDBJ whole genome shotgun (WGS) entry which is preliminary data.</text>
</comment>
<accession>A0ABP5F2S8</accession>
<dbReference type="InterPro" id="IPR000868">
    <property type="entry name" value="Isochorismatase-like_dom"/>
</dbReference>